<dbReference type="PIRSF" id="PIRSF029171">
    <property type="entry name" value="Esterase_LipA"/>
    <property type="match status" value="1"/>
</dbReference>
<evidence type="ECO:0000256" key="11">
    <source>
        <dbReference type="ARBA" id="ARBA00048461"/>
    </source>
</evidence>
<comment type="catalytic activity">
    <reaction evidence="11">
        <text>a monoacylglycerol + H2O = glycerol + a fatty acid + H(+)</text>
        <dbReference type="Rhea" id="RHEA:15245"/>
        <dbReference type="ChEBI" id="CHEBI:15377"/>
        <dbReference type="ChEBI" id="CHEBI:15378"/>
        <dbReference type="ChEBI" id="CHEBI:17408"/>
        <dbReference type="ChEBI" id="CHEBI:17754"/>
        <dbReference type="ChEBI" id="CHEBI:28868"/>
    </reaction>
</comment>
<dbReference type="Gene3D" id="1.10.260.130">
    <property type="match status" value="1"/>
</dbReference>
<evidence type="ECO:0000256" key="10">
    <source>
        <dbReference type="ARBA" id="ARBA00047591"/>
    </source>
</evidence>
<keyword evidence="4" id="KW-0964">Secreted</keyword>
<evidence type="ECO:0000256" key="6">
    <source>
        <dbReference type="ARBA" id="ARBA00022963"/>
    </source>
</evidence>
<sequence length="468" mass="50078">MVRAQLPLLTLLILLLSVFTTASSEKISFPAGGPKPGDFGYPPEGYEDEKPGTVLRSREIEPAHFGIFKVQATAYQLLYRTSGLNSSDPTVAITTVIIPQTHDSDRLVVSATPEDAASYRCRPSALLQSQFLPQFQSIISRIEMVLSNIYLQKGYVVTIPDYEGPRSAFGVGQIAGHAMLDAARATINWKKSELNDNTKVVGVGYSGGAIAAGWAAQLQPSYASELNTVGFSFGGTPTNLTTLINRADGGPLAGLVALGAAGVLNGFPELKSTADKYLTKDGKNAIKYVRTQCALTGSVPFAFQTLQGPKYVKGGLKLHDVPGLGKVIDSLTLGADESLTPTAPVFMFHATTDEFVPYGAAKTAAKQWCSRGANVEFLTETFTSEHIVAYLGTLTKMIDFIADRFSGKKFHGGKCNFSSISSPLFDLEDDATLLKDLVGAIKTLFGEATDMSLSDMMSTDMKSTSLDM</sequence>
<organism evidence="13 14">
    <name type="scientific">Malassezia japonica</name>
    <dbReference type="NCBI Taxonomy" id="223818"/>
    <lineage>
        <taxon>Eukaryota</taxon>
        <taxon>Fungi</taxon>
        <taxon>Dikarya</taxon>
        <taxon>Basidiomycota</taxon>
        <taxon>Ustilaginomycotina</taxon>
        <taxon>Malasseziomycetes</taxon>
        <taxon>Malasseziales</taxon>
        <taxon>Malasseziaceae</taxon>
        <taxon>Malassezia</taxon>
    </lineage>
</organism>
<comment type="catalytic activity">
    <reaction evidence="10">
        <text>a diacylglycerol + H2O = a monoacylglycerol + a fatty acid + H(+)</text>
        <dbReference type="Rhea" id="RHEA:32731"/>
        <dbReference type="ChEBI" id="CHEBI:15377"/>
        <dbReference type="ChEBI" id="CHEBI:15378"/>
        <dbReference type="ChEBI" id="CHEBI:17408"/>
        <dbReference type="ChEBI" id="CHEBI:18035"/>
        <dbReference type="ChEBI" id="CHEBI:28868"/>
    </reaction>
</comment>
<keyword evidence="7" id="KW-0843">Virulence</keyword>
<keyword evidence="8" id="KW-0443">Lipid metabolism</keyword>
<keyword evidence="14" id="KW-1185">Reference proteome</keyword>
<keyword evidence="6" id="KW-0442">Lipid degradation</keyword>
<comment type="catalytic activity">
    <reaction evidence="1">
        <text>a triacylglycerol + H2O = a diacylglycerol + a fatty acid + H(+)</text>
        <dbReference type="Rhea" id="RHEA:12044"/>
        <dbReference type="ChEBI" id="CHEBI:15377"/>
        <dbReference type="ChEBI" id="CHEBI:15378"/>
        <dbReference type="ChEBI" id="CHEBI:17855"/>
        <dbReference type="ChEBI" id="CHEBI:18035"/>
        <dbReference type="ChEBI" id="CHEBI:28868"/>
        <dbReference type="EC" id="3.1.1.3"/>
    </reaction>
</comment>
<comment type="subcellular location">
    <subcellularLocation>
        <location evidence="2">Secreted</location>
    </subcellularLocation>
</comment>
<dbReference type="RefSeq" id="XP_060123566.1">
    <property type="nucleotide sequence ID" value="XM_060267583.1"/>
</dbReference>
<dbReference type="Gene3D" id="3.40.50.1820">
    <property type="entry name" value="alpha/beta hydrolase"/>
    <property type="match status" value="1"/>
</dbReference>
<accession>A0AAF0F689</accession>
<evidence type="ECO:0000256" key="12">
    <source>
        <dbReference type="SAM" id="SignalP"/>
    </source>
</evidence>
<name>A0AAF0F689_9BASI</name>
<gene>
    <name evidence="13" type="ORF">MJAP1_003657</name>
</gene>
<dbReference type="InterPro" id="IPR029058">
    <property type="entry name" value="AB_hydrolase_fold"/>
</dbReference>
<dbReference type="AlphaFoldDB" id="A0AAF0F689"/>
<dbReference type="Proteomes" id="UP001217754">
    <property type="component" value="Chromosome 7"/>
</dbReference>
<evidence type="ECO:0000256" key="8">
    <source>
        <dbReference type="ARBA" id="ARBA00023098"/>
    </source>
</evidence>
<dbReference type="GO" id="GO:0005576">
    <property type="term" value="C:extracellular region"/>
    <property type="evidence" value="ECO:0007669"/>
    <property type="project" value="UniProtKB-SubCell"/>
</dbReference>
<dbReference type="PANTHER" id="PTHR34853:SF1">
    <property type="entry name" value="LIPASE 5"/>
    <property type="match status" value="1"/>
</dbReference>
<feature type="signal peptide" evidence="12">
    <location>
        <begin position="1"/>
        <end position="24"/>
    </location>
</feature>
<dbReference type="PANTHER" id="PTHR34853">
    <property type="match status" value="1"/>
</dbReference>
<evidence type="ECO:0000256" key="5">
    <source>
        <dbReference type="ARBA" id="ARBA00022801"/>
    </source>
</evidence>
<comment type="similarity">
    <text evidence="9">Belongs to the AB hydrolase superfamily. Lipase family. Class Lip subfamily.</text>
</comment>
<evidence type="ECO:0000313" key="13">
    <source>
        <dbReference type="EMBL" id="WFD40669.1"/>
    </source>
</evidence>
<dbReference type="InterPro" id="IPR005152">
    <property type="entry name" value="Lipase_secreted"/>
</dbReference>
<evidence type="ECO:0000256" key="9">
    <source>
        <dbReference type="ARBA" id="ARBA00043986"/>
    </source>
</evidence>
<evidence type="ECO:0000256" key="1">
    <source>
        <dbReference type="ARBA" id="ARBA00001024"/>
    </source>
</evidence>
<keyword evidence="5" id="KW-0378">Hydrolase</keyword>
<evidence type="ECO:0000256" key="3">
    <source>
        <dbReference type="ARBA" id="ARBA00013279"/>
    </source>
</evidence>
<dbReference type="EMBL" id="CP119964">
    <property type="protein sequence ID" value="WFD40669.1"/>
    <property type="molecule type" value="Genomic_DNA"/>
</dbReference>
<dbReference type="SUPFAM" id="SSF53474">
    <property type="entry name" value="alpha/beta-Hydrolases"/>
    <property type="match status" value="1"/>
</dbReference>
<dbReference type="GO" id="GO:0016042">
    <property type="term" value="P:lipid catabolic process"/>
    <property type="evidence" value="ECO:0007669"/>
    <property type="project" value="UniProtKB-KW"/>
</dbReference>
<reference evidence="13" key="1">
    <citation type="submission" date="2023-03" db="EMBL/GenBank/DDBJ databases">
        <title>Mating type loci evolution in Malassezia.</title>
        <authorList>
            <person name="Coelho M.A."/>
        </authorList>
    </citation>
    <scope>NUCLEOTIDE SEQUENCE</scope>
    <source>
        <strain evidence="13">CBS 9431</strain>
    </source>
</reference>
<dbReference type="Pfam" id="PF03583">
    <property type="entry name" value="LIP"/>
    <property type="match status" value="1"/>
</dbReference>
<evidence type="ECO:0000256" key="2">
    <source>
        <dbReference type="ARBA" id="ARBA00004613"/>
    </source>
</evidence>
<dbReference type="GeneID" id="85227308"/>
<keyword evidence="12" id="KW-0732">Signal</keyword>
<dbReference type="EC" id="3.1.1.3" evidence="3"/>
<feature type="chain" id="PRO_5041904675" description="triacylglycerol lipase" evidence="12">
    <location>
        <begin position="25"/>
        <end position="468"/>
    </location>
</feature>
<evidence type="ECO:0000313" key="14">
    <source>
        <dbReference type="Proteomes" id="UP001217754"/>
    </source>
</evidence>
<evidence type="ECO:0000256" key="4">
    <source>
        <dbReference type="ARBA" id="ARBA00022525"/>
    </source>
</evidence>
<dbReference type="GO" id="GO:0004806">
    <property type="term" value="F:triacylglycerol lipase activity"/>
    <property type="evidence" value="ECO:0007669"/>
    <property type="project" value="UniProtKB-EC"/>
</dbReference>
<evidence type="ECO:0000256" key="7">
    <source>
        <dbReference type="ARBA" id="ARBA00023026"/>
    </source>
</evidence>
<protein>
    <recommendedName>
        <fullName evidence="3">triacylglycerol lipase</fullName>
        <ecNumber evidence="3">3.1.1.3</ecNumber>
    </recommendedName>
</protein>
<proteinExistence type="inferred from homology"/>